<evidence type="ECO:0000313" key="9">
    <source>
        <dbReference type="EMBL" id="KAJ3127556.1"/>
    </source>
</evidence>
<feature type="transmembrane region" description="Helical" evidence="7">
    <location>
        <begin position="121"/>
        <end position="142"/>
    </location>
</feature>
<evidence type="ECO:0000313" key="10">
    <source>
        <dbReference type="Proteomes" id="UP001211907"/>
    </source>
</evidence>
<name>A0AAD5T326_9FUNG</name>
<keyword evidence="6 7" id="KW-0472">Membrane</keyword>
<dbReference type="Pfam" id="PF00083">
    <property type="entry name" value="Sugar_tr"/>
    <property type="match status" value="1"/>
</dbReference>
<feature type="transmembrane region" description="Helical" evidence="7">
    <location>
        <begin position="444"/>
        <end position="464"/>
    </location>
</feature>
<dbReference type="Gene3D" id="1.20.1720.10">
    <property type="entry name" value="Multidrug resistance protein D"/>
    <property type="match status" value="1"/>
</dbReference>
<feature type="transmembrane region" description="Helical" evidence="7">
    <location>
        <begin position="185"/>
        <end position="207"/>
    </location>
</feature>
<feature type="domain" description="Major facilitator superfamily (MFS) profile" evidence="8">
    <location>
        <begin position="572"/>
        <end position="1086"/>
    </location>
</feature>
<evidence type="ECO:0000256" key="7">
    <source>
        <dbReference type="SAM" id="Phobius"/>
    </source>
</evidence>
<feature type="transmembrane region" description="Helical" evidence="7">
    <location>
        <begin position="60"/>
        <end position="84"/>
    </location>
</feature>
<keyword evidence="5 7" id="KW-1133">Transmembrane helix</keyword>
<evidence type="ECO:0000256" key="5">
    <source>
        <dbReference type="ARBA" id="ARBA00022989"/>
    </source>
</evidence>
<dbReference type="PANTHER" id="PTHR48022:SF17">
    <property type="entry name" value="HEXOSE TRANSPORTER"/>
    <property type="match status" value="1"/>
</dbReference>
<dbReference type="InterPro" id="IPR005829">
    <property type="entry name" value="Sugar_transporter_CS"/>
</dbReference>
<organism evidence="9 10">
    <name type="scientific">Physocladia obscura</name>
    <dbReference type="NCBI Taxonomy" id="109957"/>
    <lineage>
        <taxon>Eukaryota</taxon>
        <taxon>Fungi</taxon>
        <taxon>Fungi incertae sedis</taxon>
        <taxon>Chytridiomycota</taxon>
        <taxon>Chytridiomycota incertae sedis</taxon>
        <taxon>Chytridiomycetes</taxon>
        <taxon>Chytridiales</taxon>
        <taxon>Chytriomycetaceae</taxon>
        <taxon>Physocladia</taxon>
    </lineage>
</organism>
<evidence type="ECO:0000256" key="2">
    <source>
        <dbReference type="ARBA" id="ARBA00010992"/>
    </source>
</evidence>
<evidence type="ECO:0000256" key="6">
    <source>
        <dbReference type="ARBA" id="ARBA00023136"/>
    </source>
</evidence>
<dbReference type="CDD" id="cd17502">
    <property type="entry name" value="MFS_Azr1_MDR_like"/>
    <property type="match status" value="1"/>
</dbReference>
<feature type="transmembrane region" description="Helical" evidence="7">
    <location>
        <begin position="567"/>
        <end position="585"/>
    </location>
</feature>
<feature type="transmembrane region" description="Helical" evidence="7">
    <location>
        <begin position="781"/>
        <end position="800"/>
    </location>
</feature>
<keyword evidence="4 7" id="KW-0812">Transmembrane</keyword>
<feature type="transmembrane region" description="Helical" evidence="7">
    <location>
        <begin position="370"/>
        <end position="397"/>
    </location>
</feature>
<feature type="transmembrane region" description="Helical" evidence="7">
    <location>
        <begin position="312"/>
        <end position="334"/>
    </location>
</feature>
<reference evidence="9" key="1">
    <citation type="submission" date="2020-05" db="EMBL/GenBank/DDBJ databases">
        <title>Phylogenomic resolution of chytrid fungi.</title>
        <authorList>
            <person name="Stajich J.E."/>
            <person name="Amses K."/>
            <person name="Simmons R."/>
            <person name="Seto K."/>
            <person name="Myers J."/>
            <person name="Bonds A."/>
            <person name="Quandt C.A."/>
            <person name="Barry K."/>
            <person name="Liu P."/>
            <person name="Grigoriev I."/>
            <person name="Longcore J.E."/>
            <person name="James T.Y."/>
        </authorList>
    </citation>
    <scope>NUCLEOTIDE SEQUENCE</scope>
    <source>
        <strain evidence="9">JEL0513</strain>
    </source>
</reference>
<feature type="transmembrane region" description="Helical" evidence="7">
    <location>
        <begin position="636"/>
        <end position="656"/>
    </location>
</feature>
<feature type="transmembrane region" description="Helical" evidence="7">
    <location>
        <begin position="662"/>
        <end position="683"/>
    </location>
</feature>
<dbReference type="InterPro" id="IPR005828">
    <property type="entry name" value="MFS_sugar_transport-like"/>
</dbReference>
<feature type="transmembrane region" description="Helical" evidence="7">
    <location>
        <begin position="945"/>
        <end position="966"/>
    </location>
</feature>
<dbReference type="AlphaFoldDB" id="A0AAD5T326"/>
<dbReference type="CDD" id="cd17356">
    <property type="entry name" value="MFS_HXT"/>
    <property type="match status" value="1"/>
</dbReference>
<feature type="transmembrane region" description="Helical" evidence="7">
    <location>
        <begin position="605"/>
        <end position="624"/>
    </location>
</feature>
<dbReference type="InterPro" id="IPR036259">
    <property type="entry name" value="MFS_trans_sf"/>
</dbReference>
<dbReference type="InterPro" id="IPR020846">
    <property type="entry name" value="MFS_dom"/>
</dbReference>
<feature type="transmembrane region" description="Helical" evidence="7">
    <location>
        <begin position="749"/>
        <end position="769"/>
    </location>
</feature>
<feature type="transmembrane region" description="Helical" evidence="7">
    <location>
        <begin position="277"/>
        <end position="300"/>
    </location>
</feature>
<feature type="transmembrane region" description="Helical" evidence="7">
    <location>
        <begin position="409"/>
        <end position="432"/>
    </location>
</feature>
<dbReference type="Pfam" id="PF07690">
    <property type="entry name" value="MFS_1"/>
    <property type="match status" value="1"/>
</dbReference>
<feature type="transmembrane region" description="Helical" evidence="7">
    <location>
        <begin position="1059"/>
        <end position="1079"/>
    </location>
</feature>
<evidence type="ECO:0000256" key="3">
    <source>
        <dbReference type="ARBA" id="ARBA00022448"/>
    </source>
</evidence>
<dbReference type="EMBL" id="JADGJH010000506">
    <property type="protein sequence ID" value="KAJ3127556.1"/>
    <property type="molecule type" value="Genomic_DNA"/>
</dbReference>
<dbReference type="PROSITE" id="PS00216">
    <property type="entry name" value="SUGAR_TRANSPORT_1"/>
    <property type="match status" value="2"/>
</dbReference>
<evidence type="ECO:0000259" key="8">
    <source>
        <dbReference type="PROSITE" id="PS50850"/>
    </source>
</evidence>
<accession>A0AAD5T326</accession>
<comment type="similarity">
    <text evidence="2">Belongs to the major facilitator superfamily. Sugar transporter (TC 2.A.1.1) family.</text>
</comment>
<feature type="transmembrane region" description="Helical" evidence="7">
    <location>
        <begin position="341"/>
        <end position="364"/>
    </location>
</feature>
<evidence type="ECO:0000256" key="4">
    <source>
        <dbReference type="ARBA" id="ARBA00022692"/>
    </source>
</evidence>
<keyword evidence="10" id="KW-1185">Reference proteome</keyword>
<dbReference type="PROSITE" id="PS50850">
    <property type="entry name" value="MFS"/>
    <property type="match status" value="2"/>
</dbReference>
<proteinExistence type="inferred from homology"/>
<dbReference type="GO" id="GO:0016020">
    <property type="term" value="C:membrane"/>
    <property type="evidence" value="ECO:0007669"/>
    <property type="project" value="UniProtKB-SubCell"/>
</dbReference>
<comment type="subcellular location">
    <subcellularLocation>
        <location evidence="1">Membrane</location>
        <topology evidence="1">Multi-pass membrane protein</topology>
    </subcellularLocation>
</comment>
<feature type="domain" description="Major facilitator superfamily (MFS) profile" evidence="8">
    <location>
        <begin position="17"/>
        <end position="468"/>
    </location>
</feature>
<feature type="transmembrane region" description="Helical" evidence="7">
    <location>
        <begin position="987"/>
        <end position="1005"/>
    </location>
</feature>
<protein>
    <recommendedName>
        <fullName evidence="8">Major facilitator superfamily (MFS) profile domain-containing protein</fullName>
    </recommendedName>
</protein>
<feature type="transmembrane region" description="Helical" evidence="7">
    <location>
        <begin position="96"/>
        <end position="115"/>
    </location>
</feature>
<dbReference type="NCBIfam" id="TIGR00879">
    <property type="entry name" value="SP"/>
    <property type="match status" value="1"/>
</dbReference>
<feature type="non-terminal residue" evidence="9">
    <location>
        <position position="1089"/>
    </location>
</feature>
<dbReference type="GO" id="GO:0005351">
    <property type="term" value="F:carbohydrate:proton symporter activity"/>
    <property type="evidence" value="ECO:0007669"/>
    <property type="project" value="TreeGrafter"/>
</dbReference>
<feature type="transmembrane region" description="Helical" evidence="7">
    <location>
        <begin position="154"/>
        <end position="173"/>
    </location>
</feature>
<dbReference type="InterPro" id="IPR011701">
    <property type="entry name" value="MFS"/>
</dbReference>
<feature type="transmembrane region" description="Helical" evidence="7">
    <location>
        <begin position="812"/>
        <end position="831"/>
    </location>
</feature>
<dbReference type="FunFam" id="1.20.1250.20:FF:000078">
    <property type="entry name" value="MFS maltose transporter, putative"/>
    <property type="match status" value="1"/>
</dbReference>
<dbReference type="InterPro" id="IPR003663">
    <property type="entry name" value="Sugar/inositol_transpt"/>
</dbReference>
<comment type="caution">
    <text evidence="9">The sequence shown here is derived from an EMBL/GenBank/DDBJ whole genome shotgun (WGS) entry which is preliminary data.</text>
</comment>
<sequence length="1089" mass="118040">MSSRPVSFKAALPGILVCCFAAFGGFLFGFDTGTISGNIAMDSWLRRFGTFDATLGDFLWYIPSSTKSVVVSIMAVGEFGGALLSSPVADSIGRRFGIMLGCLVLSIGVAMQTGAEGLGVFIAGRVVGGFGIGLVSGIVPMFQSECAPKWIRGTVVAGYQWFITIGILIANIVNNATKDFSDDSAFRIPIGIQIAFASILAFGMLFLPESPRWLVKKGDNAGARRALARLNAADADSAELDVELKEITDAFEAELALGESSYADCFKNNDRKVLLRTLTGIAIQGFQQLTGVNFIFYYGTTFFKQAGFTDSFVISMITSGVNMVTTIPSFYLIEKVGRRKLLFWGAVVMCACEFIVAIVGVTVGTTNQSAQIVLVVFVCIYIAAFASTWGPIAWVVLNEINSLNIRAKSVSMGTASNWFWNFLIGFVTPYLVDSGEGNADLGAKVFFIWGTTCFFCAVFVYFFIYETKGLSLEEVDDLYIHYTARQSVNVDIKRHADAEANEPKFMGSDKTAAETRQNFDAELEATSDAQINSQSNTTSQSLDAIQLVVNDDVDLKFTEVRVELGKIQFICVLLSLILGLLLASLDQTIVTTALKSIVTDLGQEQLNSWIGSAYMMTSCVFCSLYGKFSDVFGRKLVFLTAIIVFEIGSLVCGLASSMAMLIVGRAIAGAGGGGILSLAMIILSDIVSIQDRGENAFRWYIRLQTSADFYEKGKYQGFFGATYAVAAVMGPLVGGVFVDQATWRWCFFINLPVGAITVIVIIFFLNFPSTDGSLKEKIHRIDFLGSSILAVAIVLLLIPIQLGGNDWPWSSPQTITCFILSAFATVMFVYVEGKVVEPIVPHALFETTTVSALLFMAFFTGAGFFASVYYNALFFQIAQGYSAIDAGVQAIPFQIGVCLLSITSGLIVTRTGQYKFFFFVGPVVNLIGVGLMATMNQSTTVERKIVYLFIAGVGTGPLNQMTALALQASVDSKYIAIVTSIQRTFQQLGGSIGLSIIGNILNVQLNSRISDATRTAIENTIPAADAMDPVSAIQYLQDYLPMSPILSELVDAFVASYQVSYFSVLVFPAVVFFAAFFVTQYEVKRHAPR</sequence>
<gene>
    <name evidence="9" type="ORF">HK100_009694</name>
</gene>
<dbReference type="PANTHER" id="PTHR48022">
    <property type="entry name" value="PLASTIDIC GLUCOSE TRANSPORTER 4"/>
    <property type="match status" value="1"/>
</dbReference>
<feature type="transmembrane region" description="Helical" evidence="7">
    <location>
        <begin position="890"/>
        <end position="909"/>
    </location>
</feature>
<feature type="transmembrane region" description="Helical" evidence="7">
    <location>
        <begin position="718"/>
        <end position="737"/>
    </location>
</feature>
<dbReference type="Proteomes" id="UP001211907">
    <property type="component" value="Unassembled WGS sequence"/>
</dbReference>
<keyword evidence="3" id="KW-0813">Transport</keyword>
<dbReference type="PROSITE" id="PS00217">
    <property type="entry name" value="SUGAR_TRANSPORT_2"/>
    <property type="match status" value="1"/>
</dbReference>
<dbReference type="InterPro" id="IPR050360">
    <property type="entry name" value="MFS_Sugar_Transporters"/>
</dbReference>
<dbReference type="PRINTS" id="PR00171">
    <property type="entry name" value="SUGRTRNSPORT"/>
</dbReference>
<dbReference type="SUPFAM" id="SSF103473">
    <property type="entry name" value="MFS general substrate transporter"/>
    <property type="match status" value="2"/>
</dbReference>
<feature type="transmembrane region" description="Helical" evidence="7">
    <location>
        <begin position="843"/>
        <end position="870"/>
    </location>
</feature>
<feature type="transmembrane region" description="Helical" evidence="7">
    <location>
        <begin position="916"/>
        <end position="933"/>
    </location>
</feature>
<dbReference type="Gene3D" id="1.20.1250.20">
    <property type="entry name" value="MFS general substrate transporter like domains"/>
    <property type="match status" value="2"/>
</dbReference>
<evidence type="ECO:0000256" key="1">
    <source>
        <dbReference type="ARBA" id="ARBA00004141"/>
    </source>
</evidence>